<dbReference type="OMA" id="SWATDAH"/>
<dbReference type="PANTHER" id="PTHR11999">
    <property type="entry name" value="GROUP II PYRIDOXAL-5-PHOSPHATE DECARBOXYLASE"/>
    <property type="match status" value="1"/>
</dbReference>
<dbReference type="AlphaFoldDB" id="A0A0P9EHE0"/>
<dbReference type="InterPro" id="IPR002129">
    <property type="entry name" value="PyrdxlP-dep_de-COase"/>
</dbReference>
<dbReference type="InterPro" id="IPR015424">
    <property type="entry name" value="PyrdxlP-dep_Trfase"/>
</dbReference>
<evidence type="ECO:0000256" key="3">
    <source>
        <dbReference type="ARBA" id="ARBA00022898"/>
    </source>
</evidence>
<feature type="modified residue" description="N6-(pyridoxal phosphate)lysine" evidence="5">
    <location>
        <position position="321"/>
    </location>
</feature>
<evidence type="ECO:0000256" key="4">
    <source>
        <dbReference type="ARBA" id="ARBA00023239"/>
    </source>
</evidence>
<accession>A0A0P9EHE0</accession>
<dbReference type="InterPro" id="IPR015421">
    <property type="entry name" value="PyrdxlP-dep_Trfase_major"/>
</dbReference>
<evidence type="ECO:0008006" key="9">
    <source>
        <dbReference type="Google" id="ProtNLM"/>
    </source>
</evidence>
<dbReference type="Gene3D" id="3.90.1150.10">
    <property type="entry name" value="Aspartate Aminotransferase, domain 1"/>
    <property type="match status" value="1"/>
</dbReference>
<evidence type="ECO:0000256" key="1">
    <source>
        <dbReference type="ARBA" id="ARBA00001933"/>
    </source>
</evidence>
<reference evidence="7 8" key="1">
    <citation type="journal article" date="2015" name="Front. Microbiol.">
        <title>Genome sequence of the plant growth promoting endophytic yeast Rhodotorula graminis WP1.</title>
        <authorList>
            <person name="Firrincieli A."/>
            <person name="Otillar R."/>
            <person name="Salamov A."/>
            <person name="Schmutz J."/>
            <person name="Khan Z."/>
            <person name="Redman R.S."/>
            <person name="Fleck N.D."/>
            <person name="Lindquist E."/>
            <person name="Grigoriev I.V."/>
            <person name="Doty S.L."/>
        </authorList>
    </citation>
    <scope>NUCLEOTIDE SEQUENCE [LARGE SCALE GENOMIC DNA]</scope>
    <source>
        <strain evidence="7 8">WP1</strain>
    </source>
</reference>
<dbReference type="OrthoDB" id="2161780at2759"/>
<dbReference type="EMBL" id="KQ474085">
    <property type="protein sequence ID" value="KPV72723.1"/>
    <property type="molecule type" value="Genomic_DNA"/>
</dbReference>
<dbReference type="RefSeq" id="XP_018268772.1">
    <property type="nucleotide sequence ID" value="XM_018414764.1"/>
</dbReference>
<proteinExistence type="inferred from homology"/>
<evidence type="ECO:0000256" key="6">
    <source>
        <dbReference type="RuleBase" id="RU000382"/>
    </source>
</evidence>
<keyword evidence="3 5" id="KW-0663">Pyridoxal phosphate</keyword>
<comment type="similarity">
    <text evidence="2 6">Belongs to the group II decarboxylase family.</text>
</comment>
<dbReference type="Proteomes" id="UP000053890">
    <property type="component" value="Unassembled WGS sequence"/>
</dbReference>
<dbReference type="PANTHER" id="PTHR11999:SF165">
    <property type="entry name" value="DECARBOXYLASE, PUTATIVE (AFU_ORTHOLOGUE AFUA_2G04980)-RELATED"/>
    <property type="match status" value="1"/>
</dbReference>
<gene>
    <name evidence="7" type="ORF">RHOBADRAFT_46318</name>
</gene>
<keyword evidence="8" id="KW-1185">Reference proteome</keyword>
<dbReference type="InterPro" id="IPR021115">
    <property type="entry name" value="Pyridoxal-P_BS"/>
</dbReference>
<dbReference type="GO" id="GO:0019752">
    <property type="term" value="P:carboxylic acid metabolic process"/>
    <property type="evidence" value="ECO:0007669"/>
    <property type="project" value="InterPro"/>
</dbReference>
<protein>
    <recommendedName>
        <fullName evidence="9">PLP-dependent transferase</fullName>
    </recommendedName>
</protein>
<evidence type="ECO:0000256" key="5">
    <source>
        <dbReference type="PIRSR" id="PIRSR602129-50"/>
    </source>
</evidence>
<dbReference type="InterPro" id="IPR015422">
    <property type="entry name" value="PyrdxlP-dep_Trfase_small"/>
</dbReference>
<sequence length="553" mass="59438">MHVADLASYGHDTHVEQLQRVHKLLSARLRALPDLSVTSTKDAIEHALHVLPDDLPQDGLGLEATTTHLLSTISPALSPGQAGPRCFALITGGVTPAAQLADMLVTSFDPCVQVHWPEQTISVALEALTLSYLLDLLGLPSSTFTQNTLTTGATASNLLGVCTGRDWVVARVKHAQGEPRWSVPDDGLGGVEVDLFVADAHASVRKAAALAGLGRRSVVQVGDAAAEREGRLVSMDLVELERRLRGNKERGRGSIVVTSFGEVNTGAINADTPAVRALCDRYGAWLHIDAAFAAFAVLHPDFAPYKAHLALADSITSDAHKWLNVPYDCGVYLSRSRRVVVVDDDDDERGPGVTASLYDLCGPGDSAPAYLATPATSSGSATSSHPRVETTKALPSPLFQNVENSRRFRALPLYASLLSLGHAGYARLIERNVAFARRIESFLRTHPSFDILTPAPSTASPADAPFAFRVLNIVLFAPSSLAPERYRVASSTNPDPAATFLGAINASNEVFCTGTSWRGRKAVRIAVSNWQTELEEGREWEVVRKVLERVARE</sequence>
<dbReference type="GO" id="GO:0016831">
    <property type="term" value="F:carboxy-lyase activity"/>
    <property type="evidence" value="ECO:0007669"/>
    <property type="project" value="InterPro"/>
</dbReference>
<evidence type="ECO:0000313" key="8">
    <source>
        <dbReference type="Proteomes" id="UP000053890"/>
    </source>
</evidence>
<dbReference type="GO" id="GO:0030170">
    <property type="term" value="F:pyridoxal phosphate binding"/>
    <property type="evidence" value="ECO:0007669"/>
    <property type="project" value="InterPro"/>
</dbReference>
<dbReference type="STRING" id="578459.A0A0P9EHE0"/>
<dbReference type="GO" id="GO:0005737">
    <property type="term" value="C:cytoplasm"/>
    <property type="evidence" value="ECO:0007669"/>
    <property type="project" value="TreeGrafter"/>
</dbReference>
<dbReference type="Gene3D" id="3.40.640.10">
    <property type="entry name" value="Type I PLP-dependent aspartate aminotransferase-like (Major domain)"/>
    <property type="match status" value="1"/>
</dbReference>
<dbReference type="PROSITE" id="PS00392">
    <property type="entry name" value="DDC_GAD_HDC_YDC"/>
    <property type="match status" value="1"/>
</dbReference>
<evidence type="ECO:0000313" key="7">
    <source>
        <dbReference type="EMBL" id="KPV72723.1"/>
    </source>
</evidence>
<dbReference type="Pfam" id="PF00282">
    <property type="entry name" value="Pyridoxal_deC"/>
    <property type="match status" value="1"/>
</dbReference>
<evidence type="ECO:0000256" key="2">
    <source>
        <dbReference type="ARBA" id="ARBA00009533"/>
    </source>
</evidence>
<dbReference type="InterPro" id="IPR010977">
    <property type="entry name" value="Aromatic_deC"/>
</dbReference>
<dbReference type="GeneID" id="28975212"/>
<name>A0A0P9EHE0_RHOGW</name>
<comment type="cofactor">
    <cofactor evidence="1 5 6">
        <name>pyridoxal 5'-phosphate</name>
        <dbReference type="ChEBI" id="CHEBI:597326"/>
    </cofactor>
</comment>
<dbReference type="SUPFAM" id="SSF53383">
    <property type="entry name" value="PLP-dependent transferases"/>
    <property type="match status" value="1"/>
</dbReference>
<keyword evidence="4 6" id="KW-0456">Lyase</keyword>
<organism evidence="7 8">
    <name type="scientific">Rhodotorula graminis (strain WP1)</name>
    <dbReference type="NCBI Taxonomy" id="578459"/>
    <lineage>
        <taxon>Eukaryota</taxon>
        <taxon>Fungi</taxon>
        <taxon>Dikarya</taxon>
        <taxon>Basidiomycota</taxon>
        <taxon>Pucciniomycotina</taxon>
        <taxon>Microbotryomycetes</taxon>
        <taxon>Sporidiobolales</taxon>
        <taxon>Sporidiobolaceae</taxon>
        <taxon>Rhodotorula</taxon>
    </lineage>
</organism>